<dbReference type="PANTHER" id="PTHR46331">
    <property type="entry name" value="VALACYCLOVIR HYDROLASE"/>
    <property type="match status" value="1"/>
</dbReference>
<dbReference type="Pfam" id="PF00561">
    <property type="entry name" value="Abhydrolase_1"/>
    <property type="match status" value="1"/>
</dbReference>
<dbReference type="GO" id="GO:0017171">
    <property type="term" value="F:serine hydrolase activity"/>
    <property type="evidence" value="ECO:0007669"/>
    <property type="project" value="TreeGrafter"/>
</dbReference>
<dbReference type="PANTHER" id="PTHR46331:SF2">
    <property type="entry name" value="VALACYCLOVIR HYDROLASE"/>
    <property type="match status" value="1"/>
</dbReference>
<dbReference type="AlphaFoldDB" id="A0A1L8DBN7"/>
<dbReference type="SUPFAM" id="SSF53474">
    <property type="entry name" value="alpha/beta-Hydrolases"/>
    <property type="match status" value="1"/>
</dbReference>
<proteinExistence type="predicted"/>
<evidence type="ECO:0000313" key="2">
    <source>
        <dbReference type="EMBL" id="JAV03871.1"/>
    </source>
</evidence>
<reference evidence="2" key="1">
    <citation type="submission" date="2016-12" db="EMBL/GenBank/DDBJ databases">
        <title>An insight into the sialome and mialome of the sand fly, Nyssomyia neivai.</title>
        <authorList>
            <person name="Sebastian V."/>
            <person name="Goulart T.M."/>
            <person name="Oliveira W."/>
            <person name="Calvo E."/>
            <person name="Oliveira L.F."/>
            <person name="Pinto M.C."/>
            <person name="Rosselino A.M."/>
            <person name="Ribeiro J.M."/>
        </authorList>
    </citation>
    <scope>NUCLEOTIDE SEQUENCE</scope>
</reference>
<dbReference type="EMBL" id="GFDF01010213">
    <property type="protein sequence ID" value="JAV03871.1"/>
    <property type="molecule type" value="Transcribed_RNA"/>
</dbReference>
<name>A0A1L8DBN7_9DIPT</name>
<protein>
    <recommendedName>
        <fullName evidence="1">AB hydrolase-1 domain-containing protein</fullName>
    </recommendedName>
</protein>
<feature type="domain" description="AB hydrolase-1" evidence="1">
    <location>
        <begin position="29"/>
        <end position="141"/>
    </location>
</feature>
<accession>A0A1L8DBN7</accession>
<organism evidence="2">
    <name type="scientific">Nyssomyia neivai</name>
    <dbReference type="NCBI Taxonomy" id="330878"/>
    <lineage>
        <taxon>Eukaryota</taxon>
        <taxon>Metazoa</taxon>
        <taxon>Ecdysozoa</taxon>
        <taxon>Arthropoda</taxon>
        <taxon>Hexapoda</taxon>
        <taxon>Insecta</taxon>
        <taxon>Pterygota</taxon>
        <taxon>Neoptera</taxon>
        <taxon>Endopterygota</taxon>
        <taxon>Diptera</taxon>
        <taxon>Nematocera</taxon>
        <taxon>Psychodoidea</taxon>
        <taxon>Psychodidae</taxon>
        <taxon>Nyssomyia</taxon>
    </lineage>
</organism>
<dbReference type="Gene3D" id="3.40.50.1820">
    <property type="entry name" value="alpha/beta hydrolase"/>
    <property type="match status" value="1"/>
</dbReference>
<dbReference type="InterPro" id="IPR000073">
    <property type="entry name" value="AB_hydrolase_1"/>
</dbReference>
<evidence type="ECO:0000259" key="1">
    <source>
        <dbReference type="Pfam" id="PF00561"/>
    </source>
</evidence>
<sequence>MSSKAFTETKIKIDDVNINYVKAGSGQKAVILMPGALGSAKTDFAPQVDQLPDILPGYTIIAWDPQGYGKSLPPRRRWGIDFFHNDARYAHQLMQRLSFDKYSIAGWSDGGITGIIQAAKYPEAVESLIIWGSNAYIHPDEVKIYNSIRDVNKWSEKMRKPMEEVYGKEEFPRLWSEWIDAMLEIYEKNNGNICKELLEKIKCPTLILHGEKDPMIMAEHIPYLMKNINGATLHTFPDGKHNIHLRYASDFNKIVANFLEKSSKL</sequence>
<dbReference type="InterPro" id="IPR029058">
    <property type="entry name" value="AB_hydrolase_fold"/>
</dbReference>